<protein>
    <submittedName>
        <fullName evidence="1">Uncharacterized protein family UPF0102 domain protein</fullName>
    </submittedName>
</protein>
<organism evidence="1">
    <name type="scientific">mine drainage metagenome</name>
    <dbReference type="NCBI Taxonomy" id="410659"/>
    <lineage>
        <taxon>unclassified sequences</taxon>
        <taxon>metagenomes</taxon>
        <taxon>ecological metagenomes</taxon>
    </lineage>
</organism>
<dbReference type="AlphaFoldDB" id="T1AWY5"/>
<dbReference type="Pfam" id="PF02021">
    <property type="entry name" value="UPF0102"/>
    <property type="match status" value="1"/>
</dbReference>
<reference evidence="1" key="2">
    <citation type="journal article" date="2014" name="ISME J.">
        <title>Microbial stratification in low pH oxic and suboxic macroscopic growths along an acid mine drainage.</title>
        <authorList>
            <person name="Mendez-Garcia C."/>
            <person name="Mesa V."/>
            <person name="Sprenger R.R."/>
            <person name="Richter M."/>
            <person name="Diez M.S."/>
            <person name="Solano J."/>
            <person name="Bargiela R."/>
            <person name="Golyshina O.V."/>
            <person name="Manteca A."/>
            <person name="Ramos J.L."/>
            <person name="Gallego J.R."/>
            <person name="Llorente I."/>
            <person name="Martins Dos Santos V.A."/>
            <person name="Jensen O.N."/>
            <person name="Pelaez A.I."/>
            <person name="Sanchez J."/>
            <person name="Ferrer M."/>
        </authorList>
    </citation>
    <scope>NUCLEOTIDE SEQUENCE</scope>
</reference>
<feature type="non-terminal residue" evidence="1">
    <location>
        <position position="1"/>
    </location>
</feature>
<gene>
    <name evidence="1" type="ORF">B2A_03442</name>
</gene>
<dbReference type="GO" id="GO:0003676">
    <property type="term" value="F:nucleic acid binding"/>
    <property type="evidence" value="ECO:0007669"/>
    <property type="project" value="InterPro"/>
</dbReference>
<name>T1AWY5_9ZZZZ</name>
<dbReference type="PANTHER" id="PTHR34039">
    <property type="entry name" value="UPF0102 PROTEIN YRAN"/>
    <property type="match status" value="1"/>
</dbReference>
<dbReference type="InterPro" id="IPR011856">
    <property type="entry name" value="tRNA_endonuc-like_dom_sf"/>
</dbReference>
<reference evidence="1" key="1">
    <citation type="submission" date="2013-08" db="EMBL/GenBank/DDBJ databases">
        <authorList>
            <person name="Mendez C."/>
            <person name="Richter M."/>
            <person name="Ferrer M."/>
            <person name="Sanchez J."/>
        </authorList>
    </citation>
    <scope>NUCLEOTIDE SEQUENCE</scope>
</reference>
<sequence length="104" mass="11431">EVLLCNFRCRCGELDIVARCGEELAVIEVRSRASQAFGGAAASVDGRKRTRLLRAASRLLQTRPQWAHWRLRFDVVTVEAPGTAQPRIEWIKHAFSADGGAGGI</sequence>
<dbReference type="PANTHER" id="PTHR34039:SF1">
    <property type="entry name" value="UPF0102 PROTEIN YRAN"/>
    <property type="match status" value="1"/>
</dbReference>
<evidence type="ECO:0000313" key="1">
    <source>
        <dbReference type="EMBL" id="EQD60908.1"/>
    </source>
</evidence>
<dbReference type="EMBL" id="AUZZ01002305">
    <property type="protein sequence ID" value="EQD60908.1"/>
    <property type="molecule type" value="Genomic_DNA"/>
</dbReference>
<comment type="caution">
    <text evidence="1">The sequence shown here is derived from an EMBL/GenBank/DDBJ whole genome shotgun (WGS) entry which is preliminary data.</text>
</comment>
<dbReference type="NCBIfam" id="NF009150">
    <property type="entry name" value="PRK12497.1-3"/>
    <property type="match status" value="1"/>
</dbReference>
<accession>T1AWY5</accession>
<dbReference type="Gene3D" id="3.40.1350.10">
    <property type="match status" value="1"/>
</dbReference>
<dbReference type="InterPro" id="IPR011335">
    <property type="entry name" value="Restrct_endonuc-II-like"/>
</dbReference>
<dbReference type="InterPro" id="IPR003509">
    <property type="entry name" value="UPF0102_YraN-like"/>
</dbReference>
<proteinExistence type="predicted"/>
<dbReference type="SUPFAM" id="SSF52980">
    <property type="entry name" value="Restriction endonuclease-like"/>
    <property type="match status" value="1"/>
</dbReference>